<dbReference type="InterPro" id="IPR008554">
    <property type="entry name" value="Glutaredoxin-like"/>
</dbReference>
<proteinExistence type="predicted"/>
<organism evidence="2 3">
    <name type="scientific">Gimesia maris</name>
    <dbReference type="NCBI Taxonomy" id="122"/>
    <lineage>
        <taxon>Bacteria</taxon>
        <taxon>Pseudomonadati</taxon>
        <taxon>Planctomycetota</taxon>
        <taxon>Planctomycetia</taxon>
        <taxon>Planctomycetales</taxon>
        <taxon>Planctomycetaceae</taxon>
        <taxon>Gimesia</taxon>
    </lineage>
</organism>
<reference evidence="2 3" key="1">
    <citation type="journal article" date="2018" name="Nat. Biotechnol.">
        <title>A standardized bacterial taxonomy based on genome phylogeny substantially revises the tree of life.</title>
        <authorList>
            <person name="Parks D.H."/>
            <person name="Chuvochina M."/>
            <person name="Waite D.W."/>
            <person name="Rinke C."/>
            <person name="Skarshewski A."/>
            <person name="Chaumeil P.A."/>
            <person name="Hugenholtz P."/>
        </authorList>
    </citation>
    <scope>NUCLEOTIDE SEQUENCE [LARGE SCALE GENOMIC DNA]</scope>
    <source>
        <strain evidence="2">UBA9375</strain>
    </source>
</reference>
<accession>A0A3D3RDT7</accession>
<feature type="transmembrane region" description="Helical" evidence="1">
    <location>
        <begin position="21"/>
        <end position="41"/>
    </location>
</feature>
<comment type="caution">
    <text evidence="2">The sequence shown here is derived from an EMBL/GenBank/DDBJ whole genome shotgun (WGS) entry which is preliminary data.</text>
</comment>
<evidence type="ECO:0000256" key="1">
    <source>
        <dbReference type="SAM" id="Phobius"/>
    </source>
</evidence>
<evidence type="ECO:0000313" key="2">
    <source>
        <dbReference type="EMBL" id="HCO26766.1"/>
    </source>
</evidence>
<dbReference type="Pfam" id="PF05768">
    <property type="entry name" value="Glrx-like"/>
    <property type="match status" value="1"/>
</dbReference>
<protein>
    <recommendedName>
        <fullName evidence="4">Glutaredoxin</fullName>
    </recommendedName>
</protein>
<gene>
    <name evidence="2" type="ORF">DIT97_28535</name>
</gene>
<evidence type="ECO:0000313" key="3">
    <source>
        <dbReference type="Proteomes" id="UP000263642"/>
    </source>
</evidence>
<dbReference type="Proteomes" id="UP000263642">
    <property type="component" value="Unassembled WGS sequence"/>
</dbReference>
<evidence type="ECO:0008006" key="4">
    <source>
        <dbReference type="Google" id="ProtNLM"/>
    </source>
</evidence>
<keyword evidence="1" id="KW-0472">Membrane</keyword>
<dbReference type="AlphaFoldDB" id="A0A3D3RDT7"/>
<feature type="transmembrane region" description="Helical" evidence="1">
    <location>
        <begin position="53"/>
        <end position="72"/>
    </location>
</feature>
<name>A0A3D3RDT7_9PLAN</name>
<dbReference type="RefSeq" id="WP_278446363.1">
    <property type="nucleotide sequence ID" value="NZ_JAVJRM010000018.1"/>
</dbReference>
<dbReference type="SUPFAM" id="SSF52833">
    <property type="entry name" value="Thioredoxin-like"/>
    <property type="match status" value="1"/>
</dbReference>
<dbReference type="Gene3D" id="3.40.30.10">
    <property type="entry name" value="Glutaredoxin"/>
    <property type="match status" value="1"/>
</dbReference>
<keyword evidence="1" id="KW-1133">Transmembrane helix</keyword>
<sequence length="226" mass="24853">MSTMTHKEELPQGLPFLGNSMLFLGLGIMALSLTGTEWLPFNMPRSWYQSPSIWNLLAFCMTCGGIAVLKQVSSTEMKNSERNRQLPQKEDWMPEEPGQRFNTLIVYTKENCPLCEEAAEILEDYGVYLPEIEFIDIYSDPGLIAKFGTCVPVVSIDGKIRFRGRINEVLLRRLIVASPVTVAPAASSGCGCNKQSCGCKRQKSSVDSNSESTSASTDCGGQCKCA</sequence>
<dbReference type="InterPro" id="IPR036249">
    <property type="entry name" value="Thioredoxin-like_sf"/>
</dbReference>
<dbReference type="EMBL" id="DQAY01000175">
    <property type="protein sequence ID" value="HCO26766.1"/>
    <property type="molecule type" value="Genomic_DNA"/>
</dbReference>
<keyword evidence="1" id="KW-0812">Transmembrane</keyword>